<dbReference type="AlphaFoldDB" id="A0A5M3Q1U5"/>
<accession>A0A5M3Q1U5</accession>
<name>A0A5M3Q1U5_9GAMM</name>
<evidence type="ECO:0000313" key="2">
    <source>
        <dbReference type="Proteomes" id="UP000387223"/>
    </source>
</evidence>
<evidence type="ECO:0000313" key="1">
    <source>
        <dbReference type="EMBL" id="GBO89235.1"/>
    </source>
</evidence>
<reference evidence="1 2" key="1">
    <citation type="journal article" date="2019" name="J. Gen. Appl. Microbiol.">
        <title>Aerobic degradation of cis-dichloroethene by the marine bacterium Marinobacter salsuginis strain 5N-3.</title>
        <authorList>
            <person name="Inoue Y."/>
            <person name="Fukunaga Y."/>
            <person name="Katsumata H."/>
            <person name="Ohji S."/>
            <person name="Hosoyama A."/>
            <person name="Mori K."/>
            <person name="Ando K."/>
        </authorList>
    </citation>
    <scope>NUCLEOTIDE SEQUENCE [LARGE SCALE GENOMIC DNA]</scope>
    <source>
        <strain evidence="1 2">NBRC 109114</strain>
    </source>
</reference>
<comment type="caution">
    <text evidence="1">The sequence shown here is derived from an EMBL/GenBank/DDBJ whole genome shotgun (WGS) entry which is preliminary data.</text>
</comment>
<dbReference type="Proteomes" id="UP000387223">
    <property type="component" value="Unassembled WGS sequence"/>
</dbReference>
<sequence length="284" mass="31713">MTNTEMDLSKLNGEALKADLKWRLTDAYKALQNAVEANRQLSQLGVGISTPDPTTVGSLVISAFLKEWESKLTRQYSEGTHARVDLRTDFQMSTREARDVLYKSQIDENDFSSCADALLAAFPFEECAKHARLQAVTLEDRGLQKCADQLATSLHLVRYEYSNFRPAVRTQGTRLICPYNFGSFYFGDHYASDDPRAMQDLAQEFRVLEQEMGDVGITAAFAACAKALEGARLASRTKICEGGPVEFVVFKNHLDMRFAPEATDMLLAFLKLHSSKSILDVSEV</sequence>
<organism evidence="1 2">
    <name type="scientific">Marinobacter salsuginis</name>
    <dbReference type="NCBI Taxonomy" id="418719"/>
    <lineage>
        <taxon>Bacteria</taxon>
        <taxon>Pseudomonadati</taxon>
        <taxon>Pseudomonadota</taxon>
        <taxon>Gammaproteobacteria</taxon>
        <taxon>Pseudomonadales</taxon>
        <taxon>Marinobacteraceae</taxon>
        <taxon>Marinobacter</taxon>
    </lineage>
</organism>
<dbReference type="RefSeq" id="WP_153637343.1">
    <property type="nucleotide sequence ID" value="NZ_BGZI01000020.1"/>
</dbReference>
<proteinExistence type="predicted"/>
<dbReference type="EMBL" id="BGZI01000020">
    <property type="protein sequence ID" value="GBO89235.1"/>
    <property type="molecule type" value="Genomic_DNA"/>
</dbReference>
<gene>
    <name evidence="1" type="ORF">MSSD14B_29030</name>
</gene>
<protein>
    <submittedName>
        <fullName evidence="1">Uncharacterized protein</fullName>
    </submittedName>
</protein>